<accession>A0A1G9SW31</accession>
<proteinExistence type="predicted"/>
<keyword evidence="2" id="KW-1185">Reference proteome</keyword>
<dbReference type="Proteomes" id="UP000183200">
    <property type="component" value="Unassembled WGS sequence"/>
</dbReference>
<sequence length="161" mass="17499">MSEKHLVCQGAICECKFGSTPDQLMVLSQKKHYINDEQGSEKPLGNTMDLGQPFKAKTFGSCKLMNNAKCSPAIIAWLKFYENVVLDNGGKLLLENSKGTCAVAGAPCVEFTFHGQTAAVSSQNTKKAEEDSSSYLNPLMNVTKIADKLFRFDLPAAADNL</sequence>
<dbReference type="EMBL" id="FNGY01000003">
    <property type="protein sequence ID" value="SDM39658.1"/>
    <property type="molecule type" value="Genomic_DNA"/>
</dbReference>
<dbReference type="RefSeq" id="WP_074606674.1">
    <property type="nucleotide sequence ID" value="NZ_FNGY01000003.1"/>
</dbReference>
<protein>
    <recommendedName>
        <fullName evidence="3">DUF4280 domain-containing protein</fullName>
    </recommendedName>
</protein>
<organism evidence="1 2">
    <name type="scientific">Pedobacter steynii</name>
    <dbReference type="NCBI Taxonomy" id="430522"/>
    <lineage>
        <taxon>Bacteria</taxon>
        <taxon>Pseudomonadati</taxon>
        <taxon>Bacteroidota</taxon>
        <taxon>Sphingobacteriia</taxon>
        <taxon>Sphingobacteriales</taxon>
        <taxon>Sphingobacteriaceae</taxon>
        <taxon>Pedobacter</taxon>
    </lineage>
</organism>
<dbReference type="AlphaFoldDB" id="A0A1G9SW31"/>
<evidence type="ECO:0000313" key="1">
    <source>
        <dbReference type="EMBL" id="SDM39658.1"/>
    </source>
</evidence>
<gene>
    <name evidence="1" type="ORF">SAMN05421820_103724</name>
</gene>
<evidence type="ECO:0000313" key="2">
    <source>
        <dbReference type="Proteomes" id="UP000183200"/>
    </source>
</evidence>
<name>A0A1G9SW31_9SPHI</name>
<dbReference type="Pfam" id="PF14107">
    <property type="entry name" value="DUF4280"/>
    <property type="match status" value="1"/>
</dbReference>
<dbReference type="InterPro" id="IPR025460">
    <property type="entry name" value="DUF4280"/>
</dbReference>
<reference evidence="2" key="1">
    <citation type="submission" date="2016-10" db="EMBL/GenBank/DDBJ databases">
        <authorList>
            <person name="Varghese N."/>
            <person name="Submissions S."/>
        </authorList>
    </citation>
    <scope>NUCLEOTIDE SEQUENCE [LARGE SCALE GENOMIC DNA]</scope>
    <source>
        <strain evidence="2">DSM 19110</strain>
    </source>
</reference>
<dbReference type="OrthoDB" id="882303at2"/>
<evidence type="ECO:0008006" key="3">
    <source>
        <dbReference type="Google" id="ProtNLM"/>
    </source>
</evidence>